<keyword evidence="1" id="KW-1133">Transmembrane helix</keyword>
<feature type="transmembrane region" description="Helical" evidence="1">
    <location>
        <begin position="6"/>
        <end position="32"/>
    </location>
</feature>
<feature type="transmembrane region" description="Helical" evidence="1">
    <location>
        <begin position="53"/>
        <end position="78"/>
    </location>
</feature>
<accession>A0A248TGU1</accession>
<dbReference type="EMBL" id="CP022983">
    <property type="protein sequence ID" value="ASV67434.1"/>
    <property type="molecule type" value="Genomic_DNA"/>
</dbReference>
<keyword evidence="3" id="KW-1185">Reference proteome</keyword>
<dbReference type="KEGG" id="bko:CKF48_08890"/>
<evidence type="ECO:0000313" key="3">
    <source>
        <dbReference type="Proteomes" id="UP000215137"/>
    </source>
</evidence>
<protein>
    <recommendedName>
        <fullName evidence="4">DUF4190 domain-containing protein</fullName>
    </recommendedName>
</protein>
<dbReference type="RefSeq" id="WP_095371008.1">
    <property type="nucleotide sequence ID" value="NZ_CP022983.1"/>
</dbReference>
<evidence type="ECO:0000256" key="1">
    <source>
        <dbReference type="SAM" id="Phobius"/>
    </source>
</evidence>
<gene>
    <name evidence="2" type="ORF">CKF48_08890</name>
</gene>
<evidence type="ECO:0000313" key="2">
    <source>
        <dbReference type="EMBL" id="ASV67434.1"/>
    </source>
</evidence>
<evidence type="ECO:0008006" key="4">
    <source>
        <dbReference type="Google" id="ProtNLM"/>
    </source>
</evidence>
<reference evidence="2 3" key="1">
    <citation type="submission" date="2017-08" db="EMBL/GenBank/DDBJ databases">
        <title>Complete Genome Sequence of Bacillus kochii Oregon-R-modENCODE STRAIN BDGP4, isolated from Drosophila melanogaster gut.</title>
        <authorList>
            <person name="Wan K.H."/>
            <person name="Yu C."/>
            <person name="Park S."/>
            <person name="Hammonds A.S."/>
            <person name="Booth B.W."/>
            <person name="Celniker S.E."/>
        </authorList>
    </citation>
    <scope>NUCLEOTIDE SEQUENCE [LARGE SCALE GENOMIC DNA]</scope>
    <source>
        <strain evidence="2 3">BDGP4</strain>
    </source>
</reference>
<keyword evidence="1" id="KW-0812">Transmembrane</keyword>
<organism evidence="2 3">
    <name type="scientific">Cytobacillus kochii</name>
    <dbReference type="NCBI Taxonomy" id="859143"/>
    <lineage>
        <taxon>Bacteria</taxon>
        <taxon>Bacillati</taxon>
        <taxon>Bacillota</taxon>
        <taxon>Bacilli</taxon>
        <taxon>Bacillales</taxon>
        <taxon>Bacillaceae</taxon>
        <taxon>Cytobacillus</taxon>
    </lineage>
</organism>
<sequence length="81" mass="8760">MSKVHLSLILGILSIITPYIGLVIGIFGSIYASKLLCNINGPKERKLISAGKVCSVIGIFLHTILLILLSFSLIIFFLTSV</sequence>
<name>A0A248TGU1_9BACI</name>
<dbReference type="Proteomes" id="UP000215137">
    <property type="component" value="Chromosome"/>
</dbReference>
<proteinExistence type="predicted"/>
<dbReference type="AlphaFoldDB" id="A0A248TGU1"/>
<keyword evidence="1" id="KW-0472">Membrane</keyword>